<keyword evidence="6" id="KW-0472">Membrane</keyword>
<dbReference type="EC" id="5.6.2.4" evidence="5"/>
<reference evidence="8 9" key="1">
    <citation type="submission" date="2014-04" db="EMBL/GenBank/DDBJ databases">
        <authorList>
            <consortium name="DOE Joint Genome Institute"/>
            <person name="Kuo A."/>
            <person name="Tarkka M."/>
            <person name="Buscot F."/>
            <person name="Kohler A."/>
            <person name="Nagy L.G."/>
            <person name="Floudas D."/>
            <person name="Copeland A."/>
            <person name="Barry K.W."/>
            <person name="Cichocki N."/>
            <person name="Veneault-Fourrey C."/>
            <person name="LaButti K."/>
            <person name="Lindquist E.A."/>
            <person name="Lipzen A."/>
            <person name="Lundell T."/>
            <person name="Morin E."/>
            <person name="Murat C."/>
            <person name="Sun H."/>
            <person name="Tunlid A."/>
            <person name="Henrissat B."/>
            <person name="Grigoriev I.V."/>
            <person name="Hibbett D.S."/>
            <person name="Martin F."/>
            <person name="Nordberg H.P."/>
            <person name="Cantor M.N."/>
            <person name="Hua S.X."/>
        </authorList>
    </citation>
    <scope>NUCLEOTIDE SEQUENCE [LARGE SCALE GENOMIC DNA]</scope>
    <source>
        <strain evidence="8 9">F 1598</strain>
    </source>
</reference>
<accession>A0A0C3G656</accession>
<dbReference type="PANTHER" id="PTHR13710">
    <property type="entry name" value="DNA HELICASE RECQ FAMILY MEMBER"/>
    <property type="match status" value="1"/>
</dbReference>
<dbReference type="OrthoDB" id="10261556at2759"/>
<evidence type="ECO:0000313" key="8">
    <source>
        <dbReference type="EMBL" id="KIM86111.1"/>
    </source>
</evidence>
<dbReference type="InParanoid" id="A0A0C3G656"/>
<feature type="domain" description="Helicase ATP-binding" evidence="7">
    <location>
        <begin position="28"/>
        <end position="149"/>
    </location>
</feature>
<name>A0A0C3G656_PILCF</name>
<organism evidence="8 9">
    <name type="scientific">Piloderma croceum (strain F 1598)</name>
    <dbReference type="NCBI Taxonomy" id="765440"/>
    <lineage>
        <taxon>Eukaryota</taxon>
        <taxon>Fungi</taxon>
        <taxon>Dikarya</taxon>
        <taxon>Basidiomycota</taxon>
        <taxon>Agaricomycotina</taxon>
        <taxon>Agaricomycetes</taxon>
        <taxon>Agaricomycetidae</taxon>
        <taxon>Atheliales</taxon>
        <taxon>Atheliaceae</taxon>
        <taxon>Piloderma</taxon>
    </lineage>
</organism>
<dbReference type="STRING" id="765440.A0A0C3G656"/>
<keyword evidence="9" id="KW-1185">Reference proteome</keyword>
<evidence type="ECO:0000313" key="9">
    <source>
        <dbReference type="Proteomes" id="UP000054166"/>
    </source>
</evidence>
<proteinExistence type="inferred from homology"/>
<dbReference type="Pfam" id="PF00270">
    <property type="entry name" value="DEAD"/>
    <property type="match status" value="1"/>
</dbReference>
<comment type="catalytic activity">
    <reaction evidence="4">
        <text>Couples ATP hydrolysis with the unwinding of duplex DNA by translocating in the 3'-5' direction.</text>
        <dbReference type="EC" id="5.6.2.4"/>
    </reaction>
</comment>
<dbReference type="GO" id="GO:0043138">
    <property type="term" value="F:3'-5' DNA helicase activity"/>
    <property type="evidence" value="ECO:0007669"/>
    <property type="project" value="UniProtKB-EC"/>
</dbReference>
<evidence type="ECO:0000259" key="7">
    <source>
        <dbReference type="PROSITE" id="PS51192"/>
    </source>
</evidence>
<dbReference type="AlphaFoldDB" id="A0A0C3G656"/>
<dbReference type="SUPFAM" id="SSF52540">
    <property type="entry name" value="P-loop containing nucleoside triphosphate hydrolases"/>
    <property type="match status" value="1"/>
</dbReference>
<dbReference type="EMBL" id="KN832983">
    <property type="protein sequence ID" value="KIM86111.1"/>
    <property type="molecule type" value="Genomic_DNA"/>
</dbReference>
<dbReference type="Gene3D" id="3.40.50.300">
    <property type="entry name" value="P-loop containing nucleotide triphosphate hydrolases"/>
    <property type="match status" value="1"/>
</dbReference>
<comment type="similarity">
    <text evidence="1">Belongs to the helicase family. RecQ subfamily.</text>
</comment>
<keyword evidence="6" id="KW-1133">Transmembrane helix</keyword>
<dbReference type="GO" id="GO:0000724">
    <property type="term" value="P:double-strand break repair via homologous recombination"/>
    <property type="evidence" value="ECO:0007669"/>
    <property type="project" value="TreeGrafter"/>
</dbReference>
<dbReference type="Proteomes" id="UP000054166">
    <property type="component" value="Unassembled WGS sequence"/>
</dbReference>
<dbReference type="GO" id="GO:0005694">
    <property type="term" value="C:chromosome"/>
    <property type="evidence" value="ECO:0007669"/>
    <property type="project" value="TreeGrafter"/>
</dbReference>
<protein>
    <recommendedName>
        <fullName evidence="5">DNA 3'-5' helicase</fullName>
        <ecNumber evidence="5">5.6.2.4</ecNumber>
    </recommendedName>
</protein>
<dbReference type="GO" id="GO:0003677">
    <property type="term" value="F:DNA binding"/>
    <property type="evidence" value="ECO:0007669"/>
    <property type="project" value="UniProtKB-KW"/>
</dbReference>
<evidence type="ECO:0000256" key="6">
    <source>
        <dbReference type="SAM" id="Phobius"/>
    </source>
</evidence>
<dbReference type="InterPro" id="IPR011545">
    <property type="entry name" value="DEAD/DEAH_box_helicase_dom"/>
</dbReference>
<dbReference type="GO" id="GO:0009378">
    <property type="term" value="F:four-way junction helicase activity"/>
    <property type="evidence" value="ECO:0007669"/>
    <property type="project" value="TreeGrafter"/>
</dbReference>
<dbReference type="InterPro" id="IPR014001">
    <property type="entry name" value="Helicase_ATP-bd"/>
</dbReference>
<reference evidence="9" key="2">
    <citation type="submission" date="2015-01" db="EMBL/GenBank/DDBJ databases">
        <title>Evolutionary Origins and Diversification of the Mycorrhizal Mutualists.</title>
        <authorList>
            <consortium name="DOE Joint Genome Institute"/>
            <consortium name="Mycorrhizal Genomics Consortium"/>
            <person name="Kohler A."/>
            <person name="Kuo A."/>
            <person name="Nagy L.G."/>
            <person name="Floudas D."/>
            <person name="Copeland A."/>
            <person name="Barry K.W."/>
            <person name="Cichocki N."/>
            <person name="Veneault-Fourrey C."/>
            <person name="LaButti K."/>
            <person name="Lindquist E.A."/>
            <person name="Lipzen A."/>
            <person name="Lundell T."/>
            <person name="Morin E."/>
            <person name="Murat C."/>
            <person name="Riley R."/>
            <person name="Ohm R."/>
            <person name="Sun H."/>
            <person name="Tunlid A."/>
            <person name="Henrissat B."/>
            <person name="Grigoriev I.V."/>
            <person name="Hibbett D.S."/>
            <person name="Martin F."/>
        </authorList>
    </citation>
    <scope>NUCLEOTIDE SEQUENCE [LARGE SCALE GENOMIC DNA]</scope>
    <source>
        <strain evidence="9">F 1598</strain>
    </source>
</reference>
<evidence type="ECO:0000256" key="2">
    <source>
        <dbReference type="ARBA" id="ARBA00023125"/>
    </source>
</evidence>
<dbReference type="PANTHER" id="PTHR13710:SF105">
    <property type="entry name" value="ATP-DEPENDENT DNA HELICASE Q1"/>
    <property type="match status" value="1"/>
</dbReference>
<dbReference type="HOGENOM" id="CLU_001103_20_0_1"/>
<dbReference type="InterPro" id="IPR027417">
    <property type="entry name" value="P-loop_NTPase"/>
</dbReference>
<evidence type="ECO:0000256" key="3">
    <source>
        <dbReference type="ARBA" id="ARBA00023235"/>
    </source>
</evidence>
<dbReference type="PROSITE" id="PS51192">
    <property type="entry name" value="HELICASE_ATP_BIND_1"/>
    <property type="match status" value="1"/>
</dbReference>
<evidence type="ECO:0000256" key="1">
    <source>
        <dbReference type="ARBA" id="ARBA00005446"/>
    </source>
</evidence>
<keyword evidence="6" id="KW-0812">Transmembrane</keyword>
<dbReference type="GO" id="GO:0005524">
    <property type="term" value="F:ATP binding"/>
    <property type="evidence" value="ECO:0007669"/>
    <property type="project" value="InterPro"/>
</dbReference>
<keyword evidence="2" id="KW-0238">DNA-binding</keyword>
<evidence type="ECO:0000256" key="5">
    <source>
        <dbReference type="ARBA" id="ARBA00034808"/>
    </source>
</evidence>
<evidence type="ECO:0000256" key="4">
    <source>
        <dbReference type="ARBA" id="ARBA00034617"/>
    </source>
</evidence>
<keyword evidence="3" id="KW-0413">Isomerase</keyword>
<feature type="transmembrane region" description="Helical" evidence="6">
    <location>
        <begin position="49"/>
        <end position="69"/>
    </location>
</feature>
<sequence>MPDSDEEVQRDIEKVFGYEPCLWQIQAVCAILDGGDAITIAPTGSGKSLTYWMLLLYIKYGIMVVVTPLKLLGTQFVEMLGDNRISAVSITAANATNKLFENLAHGQYQVIIGTKKFTNNLINLVLDEAHVVKEWGSTFHSDYLRIGPI</sequence>
<gene>
    <name evidence="8" type="ORF">PILCRDRAFT_5178</name>
</gene>
<dbReference type="GO" id="GO:0005737">
    <property type="term" value="C:cytoplasm"/>
    <property type="evidence" value="ECO:0007669"/>
    <property type="project" value="TreeGrafter"/>
</dbReference>